<dbReference type="GO" id="GO:0016746">
    <property type="term" value="F:acyltransferase activity"/>
    <property type="evidence" value="ECO:0007669"/>
    <property type="project" value="UniProtKB-KW"/>
</dbReference>
<name>A0ABW4I8F8_9SPHI</name>
<evidence type="ECO:0000256" key="1">
    <source>
        <dbReference type="ARBA" id="ARBA00007274"/>
    </source>
</evidence>
<dbReference type="Proteomes" id="UP001597118">
    <property type="component" value="Unassembled WGS sequence"/>
</dbReference>
<proteinExistence type="inferred from homology"/>
<dbReference type="EMBL" id="JBHUDG010000003">
    <property type="protein sequence ID" value="MFD1629020.1"/>
    <property type="molecule type" value="Genomic_DNA"/>
</dbReference>
<sequence length="211" mass="23765">MNFLKVTVKKFLKRLYFALLKSNSLTRIVYETRETQTPVSVWQIVKYKIFRKGIYWPVHPSSKVANFRNVVIGIETSPGLMPGCYIQGNGKVYIGDYTQIGPGVGIISSNHDIYDNRIGVYTTVDIGKYCWIGMNAVILPNVTLGEYTIVGAGSVVTKSFPEGYVVVGGNPAKVIKKLDPSKCIKHVSEFEYNGFIKHSKFEKFRRLKLNV</sequence>
<dbReference type="InterPro" id="IPR051159">
    <property type="entry name" value="Hexapeptide_acetyltransf"/>
</dbReference>
<gene>
    <name evidence="3" type="ORF">ACFSAH_03980</name>
</gene>
<evidence type="ECO:0000256" key="2">
    <source>
        <dbReference type="ARBA" id="ARBA00022679"/>
    </source>
</evidence>
<dbReference type="PANTHER" id="PTHR23416">
    <property type="entry name" value="SIALIC ACID SYNTHASE-RELATED"/>
    <property type="match status" value="1"/>
</dbReference>
<keyword evidence="3" id="KW-0012">Acyltransferase</keyword>
<dbReference type="InterPro" id="IPR001451">
    <property type="entry name" value="Hexapep"/>
</dbReference>
<dbReference type="SUPFAM" id="SSF51161">
    <property type="entry name" value="Trimeric LpxA-like enzymes"/>
    <property type="match status" value="1"/>
</dbReference>
<reference evidence="4" key="1">
    <citation type="journal article" date="2019" name="Int. J. Syst. Evol. Microbiol.">
        <title>The Global Catalogue of Microorganisms (GCM) 10K type strain sequencing project: providing services to taxonomists for standard genome sequencing and annotation.</title>
        <authorList>
            <consortium name="The Broad Institute Genomics Platform"/>
            <consortium name="The Broad Institute Genome Sequencing Center for Infectious Disease"/>
            <person name="Wu L."/>
            <person name="Ma J."/>
        </authorList>
    </citation>
    <scope>NUCLEOTIDE SEQUENCE [LARGE SCALE GENOMIC DNA]</scope>
    <source>
        <strain evidence="4">CCUG 53762</strain>
    </source>
</reference>
<keyword evidence="2" id="KW-0808">Transferase</keyword>
<protein>
    <submittedName>
        <fullName evidence="3">Acyltransferase</fullName>
    </submittedName>
</protein>
<dbReference type="Pfam" id="PF00132">
    <property type="entry name" value="Hexapep"/>
    <property type="match status" value="1"/>
</dbReference>
<dbReference type="CDD" id="cd04647">
    <property type="entry name" value="LbH_MAT_like"/>
    <property type="match status" value="1"/>
</dbReference>
<keyword evidence="4" id="KW-1185">Reference proteome</keyword>
<dbReference type="RefSeq" id="WP_379661401.1">
    <property type="nucleotide sequence ID" value="NZ_JBHUDG010000003.1"/>
</dbReference>
<dbReference type="InterPro" id="IPR011004">
    <property type="entry name" value="Trimer_LpxA-like_sf"/>
</dbReference>
<comment type="similarity">
    <text evidence="1">Belongs to the transferase hexapeptide repeat family.</text>
</comment>
<dbReference type="Gene3D" id="2.160.10.10">
    <property type="entry name" value="Hexapeptide repeat proteins"/>
    <property type="match status" value="1"/>
</dbReference>
<comment type="caution">
    <text evidence="3">The sequence shown here is derived from an EMBL/GenBank/DDBJ whole genome shotgun (WGS) entry which is preliminary data.</text>
</comment>
<evidence type="ECO:0000313" key="4">
    <source>
        <dbReference type="Proteomes" id="UP001597118"/>
    </source>
</evidence>
<accession>A0ABW4I8F8</accession>
<evidence type="ECO:0000313" key="3">
    <source>
        <dbReference type="EMBL" id="MFD1629020.1"/>
    </source>
</evidence>
<dbReference type="PANTHER" id="PTHR23416:SF23">
    <property type="entry name" value="ACETYLTRANSFERASE C18B11.09C-RELATED"/>
    <property type="match status" value="1"/>
</dbReference>
<organism evidence="3 4">
    <name type="scientific">Pseudopedobacter beijingensis</name>
    <dbReference type="NCBI Taxonomy" id="1207056"/>
    <lineage>
        <taxon>Bacteria</taxon>
        <taxon>Pseudomonadati</taxon>
        <taxon>Bacteroidota</taxon>
        <taxon>Sphingobacteriia</taxon>
        <taxon>Sphingobacteriales</taxon>
        <taxon>Sphingobacteriaceae</taxon>
        <taxon>Pseudopedobacter</taxon>
    </lineage>
</organism>